<feature type="domain" description="Type VII secretion system protein EssD-like" evidence="2">
    <location>
        <begin position="79"/>
        <end position="205"/>
    </location>
</feature>
<dbReference type="GO" id="GO:0004519">
    <property type="term" value="F:endonuclease activity"/>
    <property type="evidence" value="ECO:0007669"/>
    <property type="project" value="UniProtKB-KW"/>
</dbReference>
<dbReference type="AlphaFoldDB" id="A0A9D1HU99"/>
<name>A0A9D1HU99_9BACT</name>
<proteinExistence type="predicted"/>
<reference evidence="3" key="2">
    <citation type="journal article" date="2021" name="PeerJ">
        <title>Extensive microbial diversity within the chicken gut microbiome revealed by metagenomics and culture.</title>
        <authorList>
            <person name="Gilroy R."/>
            <person name="Ravi A."/>
            <person name="Getino M."/>
            <person name="Pursley I."/>
            <person name="Horton D.L."/>
            <person name="Alikhan N.F."/>
            <person name="Baker D."/>
            <person name="Gharbi K."/>
            <person name="Hall N."/>
            <person name="Watson M."/>
            <person name="Adriaenssens E.M."/>
            <person name="Foster-Nyarko E."/>
            <person name="Jarju S."/>
            <person name="Secka A."/>
            <person name="Antonio M."/>
            <person name="Oren A."/>
            <person name="Chaudhuri R.R."/>
            <person name="La Ragione R."/>
            <person name="Hildebrand F."/>
            <person name="Pallen M.J."/>
        </authorList>
    </citation>
    <scope>NUCLEOTIDE SEQUENCE</scope>
    <source>
        <strain evidence="3">CHK197-8231</strain>
    </source>
</reference>
<dbReference type="EMBL" id="DVML01000022">
    <property type="protein sequence ID" value="HIU22693.1"/>
    <property type="molecule type" value="Genomic_DNA"/>
</dbReference>
<organism evidence="3 4">
    <name type="scientific">Candidatus Fimihabitans intestinipullorum</name>
    <dbReference type="NCBI Taxonomy" id="2840820"/>
    <lineage>
        <taxon>Bacteria</taxon>
        <taxon>Bacillati</taxon>
        <taxon>Mycoplasmatota</taxon>
        <taxon>Mycoplasmatota incertae sedis</taxon>
        <taxon>Candidatus Fimihabitans</taxon>
    </lineage>
</organism>
<keyword evidence="3" id="KW-0255">Endonuclease</keyword>
<dbReference type="Pfam" id="PF13930">
    <property type="entry name" value="Endonuclea_NS_2"/>
    <property type="match status" value="1"/>
</dbReference>
<sequence>MKKKYRKKLQITLIGILLCGIGGIGYYQEDVIHWIQSLQPVASYDMSSIPNYSGDSYVVINENQPDFNEEDMMTASFESYSDQDVLGRSGIAFANIGKDLMPTEERGSIGMIKPTGWHTVKYDIVDGKYLYNRCHLIGYQLTGENANEKNLITCTRSMNTEGMLPFENQVAEYIEKTGNHVLYRVTPVYKDRNLLASGVQIEAKSVEDNGEGVCFNVYVYNVQEGIEIDYRTGESQLLSEAH</sequence>
<protein>
    <submittedName>
        <fullName evidence="3">DNA/RNA non-specific endonuclease</fullName>
    </submittedName>
</protein>
<keyword evidence="1" id="KW-0812">Transmembrane</keyword>
<dbReference type="Proteomes" id="UP000824087">
    <property type="component" value="Unassembled WGS sequence"/>
</dbReference>
<keyword evidence="1" id="KW-0472">Membrane</keyword>
<comment type="caution">
    <text evidence="3">The sequence shown here is derived from an EMBL/GenBank/DDBJ whole genome shotgun (WGS) entry which is preliminary data.</text>
</comment>
<accession>A0A9D1HU99</accession>
<evidence type="ECO:0000259" key="2">
    <source>
        <dbReference type="Pfam" id="PF13930"/>
    </source>
</evidence>
<keyword evidence="1" id="KW-1133">Transmembrane helix</keyword>
<dbReference type="InterPro" id="IPR044927">
    <property type="entry name" value="Endonuclea_NS_2"/>
</dbReference>
<reference evidence="3" key="1">
    <citation type="submission" date="2020-10" db="EMBL/GenBank/DDBJ databases">
        <authorList>
            <person name="Gilroy R."/>
        </authorList>
    </citation>
    <scope>NUCLEOTIDE SEQUENCE</scope>
    <source>
        <strain evidence="3">CHK197-8231</strain>
    </source>
</reference>
<evidence type="ECO:0000256" key="1">
    <source>
        <dbReference type="SAM" id="Phobius"/>
    </source>
</evidence>
<gene>
    <name evidence="3" type="ORF">IAD49_03830</name>
</gene>
<feature type="transmembrane region" description="Helical" evidence="1">
    <location>
        <begin position="9"/>
        <end position="27"/>
    </location>
</feature>
<dbReference type="InterPro" id="IPR044929">
    <property type="entry name" value="DNA/RNA_non-sp_Endonuclease_sf"/>
</dbReference>
<keyword evidence="3" id="KW-0540">Nuclease</keyword>
<evidence type="ECO:0000313" key="4">
    <source>
        <dbReference type="Proteomes" id="UP000824087"/>
    </source>
</evidence>
<evidence type="ECO:0000313" key="3">
    <source>
        <dbReference type="EMBL" id="HIU22693.1"/>
    </source>
</evidence>
<keyword evidence="3" id="KW-0378">Hydrolase</keyword>
<dbReference type="Gene3D" id="3.40.570.10">
    <property type="entry name" value="Extracellular Endonuclease, subunit A"/>
    <property type="match status" value="1"/>
</dbReference>